<protein>
    <submittedName>
        <fullName evidence="9">Cell division initiation protein diviva</fullName>
    </submittedName>
</protein>
<evidence type="ECO:0000313" key="9">
    <source>
        <dbReference type="EMBL" id="KRM19078.1"/>
    </source>
</evidence>
<name>A0A0R1WVG1_9LACO</name>
<feature type="region of interest" description="Disordered" evidence="8">
    <location>
        <begin position="216"/>
        <end position="268"/>
    </location>
</feature>
<evidence type="ECO:0000256" key="7">
    <source>
        <dbReference type="SAM" id="Coils"/>
    </source>
</evidence>
<dbReference type="InterPro" id="IPR007793">
    <property type="entry name" value="DivIVA_fam"/>
</dbReference>
<dbReference type="PANTHER" id="PTHR35794">
    <property type="entry name" value="CELL DIVISION PROTEIN DIVIVA"/>
    <property type="match status" value="1"/>
</dbReference>
<keyword evidence="5 7" id="KW-0175">Coiled coil</keyword>
<evidence type="ECO:0000256" key="3">
    <source>
        <dbReference type="ARBA" id="ARBA00022490"/>
    </source>
</evidence>
<dbReference type="PATRIC" id="fig|1423755.3.peg.921"/>
<dbReference type="NCBIfam" id="TIGR03544">
    <property type="entry name" value="DivI1A_domain"/>
    <property type="match status" value="1"/>
</dbReference>
<dbReference type="Pfam" id="PF05103">
    <property type="entry name" value="DivIVA"/>
    <property type="match status" value="1"/>
</dbReference>
<dbReference type="Gene3D" id="6.10.250.660">
    <property type="match status" value="1"/>
</dbReference>
<dbReference type="Proteomes" id="UP000051054">
    <property type="component" value="Unassembled WGS sequence"/>
</dbReference>
<dbReference type="STRING" id="1423755.FC40_GL000867"/>
<evidence type="ECO:0000256" key="2">
    <source>
        <dbReference type="ARBA" id="ARBA00009008"/>
    </source>
</evidence>
<comment type="caution">
    <text evidence="9">The sequence shown here is derived from an EMBL/GenBank/DDBJ whole genome shotgun (WGS) entry which is preliminary data.</text>
</comment>
<dbReference type="EMBL" id="AZGD01000090">
    <property type="protein sequence ID" value="KRM19078.1"/>
    <property type="molecule type" value="Genomic_DNA"/>
</dbReference>
<comment type="similarity">
    <text evidence="2">Belongs to the DivIVA family.</text>
</comment>
<dbReference type="GO" id="GO:0051301">
    <property type="term" value="P:cell division"/>
    <property type="evidence" value="ECO:0007669"/>
    <property type="project" value="UniProtKB-KW"/>
</dbReference>
<proteinExistence type="inferred from homology"/>
<dbReference type="eggNOG" id="COG3599">
    <property type="taxonomic scope" value="Bacteria"/>
</dbReference>
<keyword evidence="4 9" id="KW-0132">Cell division</keyword>
<dbReference type="PANTHER" id="PTHR35794:SF2">
    <property type="entry name" value="CELL DIVISION PROTEIN DIVIVA"/>
    <property type="match status" value="1"/>
</dbReference>
<evidence type="ECO:0000256" key="6">
    <source>
        <dbReference type="ARBA" id="ARBA00023306"/>
    </source>
</evidence>
<dbReference type="InterPro" id="IPR019933">
    <property type="entry name" value="DivIVA_domain"/>
</dbReference>
<evidence type="ECO:0000313" key="10">
    <source>
        <dbReference type="Proteomes" id="UP000051054"/>
    </source>
</evidence>
<evidence type="ECO:0000256" key="5">
    <source>
        <dbReference type="ARBA" id="ARBA00023054"/>
    </source>
</evidence>
<keyword evidence="6" id="KW-0131">Cell cycle</keyword>
<feature type="compositionally biased region" description="Acidic residues" evidence="8">
    <location>
        <begin position="220"/>
        <end position="240"/>
    </location>
</feature>
<evidence type="ECO:0000256" key="8">
    <source>
        <dbReference type="SAM" id="MobiDB-lite"/>
    </source>
</evidence>
<reference evidence="9 10" key="1">
    <citation type="journal article" date="2015" name="Genome Announc.">
        <title>Expanding the biotechnology potential of lactobacilli through comparative genomics of 213 strains and associated genera.</title>
        <authorList>
            <person name="Sun Z."/>
            <person name="Harris H.M."/>
            <person name="McCann A."/>
            <person name="Guo C."/>
            <person name="Argimon S."/>
            <person name="Zhang W."/>
            <person name="Yang X."/>
            <person name="Jeffery I.B."/>
            <person name="Cooney J.C."/>
            <person name="Kagawa T.F."/>
            <person name="Liu W."/>
            <person name="Song Y."/>
            <person name="Salvetti E."/>
            <person name="Wrobel A."/>
            <person name="Rasinkangas P."/>
            <person name="Parkhill J."/>
            <person name="Rea M.C."/>
            <person name="O'Sullivan O."/>
            <person name="Ritari J."/>
            <person name="Douillard F.P."/>
            <person name="Paul Ross R."/>
            <person name="Yang R."/>
            <person name="Briner A.E."/>
            <person name="Felis G.E."/>
            <person name="de Vos W.M."/>
            <person name="Barrangou R."/>
            <person name="Klaenhammer T.R."/>
            <person name="Caufield P.W."/>
            <person name="Cui Y."/>
            <person name="Zhang H."/>
            <person name="O'Toole P.W."/>
        </authorList>
    </citation>
    <scope>NUCLEOTIDE SEQUENCE [LARGE SCALE GENOMIC DNA]</scope>
    <source>
        <strain evidence="9 10">DSM 18933</strain>
    </source>
</reference>
<organism evidence="9 10">
    <name type="scientific">Ligilactobacillus hayakitensis DSM 18933 = JCM 14209</name>
    <dbReference type="NCBI Taxonomy" id="1423755"/>
    <lineage>
        <taxon>Bacteria</taxon>
        <taxon>Bacillati</taxon>
        <taxon>Bacillota</taxon>
        <taxon>Bacilli</taxon>
        <taxon>Lactobacillales</taxon>
        <taxon>Lactobacillaceae</taxon>
        <taxon>Ligilactobacillus</taxon>
    </lineage>
</organism>
<keyword evidence="10" id="KW-1185">Reference proteome</keyword>
<dbReference type="AlphaFoldDB" id="A0A0R1WVG1"/>
<evidence type="ECO:0000256" key="4">
    <source>
        <dbReference type="ARBA" id="ARBA00022618"/>
    </source>
</evidence>
<dbReference type="GO" id="GO:0005737">
    <property type="term" value="C:cytoplasm"/>
    <property type="evidence" value="ECO:0007669"/>
    <property type="project" value="UniProtKB-SubCell"/>
</dbReference>
<keyword evidence="3" id="KW-0963">Cytoplasm</keyword>
<accession>A0A0R1WVG1</accession>
<feature type="coiled-coil region" evidence="7">
    <location>
        <begin position="109"/>
        <end position="136"/>
    </location>
</feature>
<feature type="coiled-coil region" evidence="7">
    <location>
        <begin position="30"/>
        <end position="57"/>
    </location>
</feature>
<comment type="subcellular location">
    <subcellularLocation>
        <location evidence="1">Cytoplasm</location>
    </subcellularLocation>
</comment>
<gene>
    <name evidence="9" type="ORF">FC40_GL000867</name>
</gene>
<evidence type="ECO:0000256" key="1">
    <source>
        <dbReference type="ARBA" id="ARBA00004496"/>
    </source>
</evidence>
<sequence>MMALTPLDIHNKEFHNRLRGYDQDEVNEFLDQIIKDYENILKENERLNESLQQNQEKLKYFNDLKDSLNQSIIVAQEAADKVKANSQKEAEIINHEAQKQGQDIIDQANEKARHIIDEASKKAKRLAVETDDLRKQARIFRQKLQVMMESQLEVIKGSEWDEILKQGDVSSFEDIQDAIRHDDSLDNLSSNEVQSFESNYSQNDVSEVENEENVVVPEEMNQEAEDNSNLETVESEEKVEEVETKPQVNETVVIFPDDDHSASGRNFK</sequence>